<evidence type="ECO:0000259" key="7">
    <source>
        <dbReference type="PROSITE" id="PS51935"/>
    </source>
</evidence>
<sequence length="369" mass="39552">MRRLILMVSAGFLALGLVSVTTLSAAAETSGQNQPTGSALAPQDASLDDADFISQGSATGANPAELAAVRADVAEEESLPDYSQVVDNGTVGRFSAPGWEKRSDAPGVSVGQISYGGNYVSSGSGGEPARFEVRIPTSNDYTVYAWWPAFSGSSDTARFGIGTASGTQWTAVDQSTDGGIWIKLGTYSMKKGERFIRVPAGSASVADAVAVVRGDVTVPPNGGGVALSSAATTTTFSTSSARDPNGRDVVRVAKRWMGVGYRWGTCTRSRMSCTCETKKTYRRFGHRLGMGETAQWRYDRSRKVRHRYNLHLGDHVFFKENGRRGGITHVGIYSGNGNVVHASSYYGKVVESKMKYLKGYSGAKRYRLR</sequence>
<protein>
    <recommendedName>
        <fullName evidence="7">NlpC/P60 domain-containing protein</fullName>
    </recommendedName>
</protein>
<evidence type="ECO:0000256" key="6">
    <source>
        <dbReference type="SAM" id="SignalP"/>
    </source>
</evidence>
<keyword evidence="4" id="KW-0378">Hydrolase</keyword>
<proteinExistence type="inferred from homology"/>
<dbReference type="Pfam" id="PF00877">
    <property type="entry name" value="NLPC_P60"/>
    <property type="match status" value="1"/>
</dbReference>
<comment type="similarity">
    <text evidence="1">Belongs to the peptidase C40 family.</text>
</comment>
<evidence type="ECO:0000256" key="1">
    <source>
        <dbReference type="ARBA" id="ARBA00007074"/>
    </source>
</evidence>
<dbReference type="Pfam" id="PF25275">
    <property type="entry name" value="Golvesin_C"/>
    <property type="match status" value="1"/>
</dbReference>
<dbReference type="PANTHER" id="PTHR47360:SF1">
    <property type="entry name" value="ENDOPEPTIDASE NLPC-RELATED"/>
    <property type="match status" value="1"/>
</dbReference>
<keyword evidence="5" id="KW-0788">Thiol protease</keyword>
<dbReference type="EMBL" id="CADCVA010000147">
    <property type="protein sequence ID" value="CAA9415539.1"/>
    <property type="molecule type" value="Genomic_DNA"/>
</dbReference>
<evidence type="ECO:0000313" key="8">
    <source>
        <dbReference type="EMBL" id="CAA9415539.1"/>
    </source>
</evidence>
<feature type="chain" id="PRO_5039488860" description="NlpC/P60 domain-containing protein" evidence="6">
    <location>
        <begin position="26"/>
        <end position="369"/>
    </location>
</feature>
<gene>
    <name evidence="8" type="ORF">AVDCRST_MAG82-1075</name>
</gene>
<feature type="domain" description="NlpC/P60" evidence="7">
    <location>
        <begin position="243"/>
        <end position="369"/>
    </location>
</feature>
<dbReference type="PANTHER" id="PTHR47360">
    <property type="entry name" value="MUREIN DD-ENDOPEPTIDASE MEPS/MUREIN LD-CARBOXYPEPTIDASE"/>
    <property type="match status" value="1"/>
</dbReference>
<evidence type="ECO:0000256" key="4">
    <source>
        <dbReference type="ARBA" id="ARBA00022801"/>
    </source>
</evidence>
<dbReference type="InterPro" id="IPR038765">
    <property type="entry name" value="Papain-like_cys_pep_sf"/>
</dbReference>
<keyword evidence="2" id="KW-0645">Protease</keyword>
<dbReference type="PROSITE" id="PS51935">
    <property type="entry name" value="NLPC_P60"/>
    <property type="match status" value="1"/>
</dbReference>
<keyword evidence="3 6" id="KW-0732">Signal</keyword>
<name>A0A6J4PIN2_9ACTN</name>
<dbReference type="AlphaFoldDB" id="A0A6J4PIN2"/>
<dbReference type="SUPFAM" id="SSF54001">
    <property type="entry name" value="Cysteine proteinases"/>
    <property type="match status" value="1"/>
</dbReference>
<dbReference type="InterPro" id="IPR033803">
    <property type="entry name" value="CBD-like_Golvesin-Xly"/>
</dbReference>
<dbReference type="InterPro" id="IPR052062">
    <property type="entry name" value="Murein_DD/LD_carboxypeptidase"/>
</dbReference>
<dbReference type="InterPro" id="IPR000064">
    <property type="entry name" value="NLP_P60_dom"/>
</dbReference>
<accession>A0A6J4PIN2</accession>
<dbReference type="GO" id="GO:0008234">
    <property type="term" value="F:cysteine-type peptidase activity"/>
    <property type="evidence" value="ECO:0007669"/>
    <property type="project" value="UniProtKB-KW"/>
</dbReference>
<evidence type="ECO:0000256" key="5">
    <source>
        <dbReference type="ARBA" id="ARBA00022807"/>
    </source>
</evidence>
<dbReference type="Gene3D" id="3.90.1720.10">
    <property type="entry name" value="endopeptidase domain like (from Nostoc punctiforme)"/>
    <property type="match status" value="1"/>
</dbReference>
<dbReference type="GO" id="GO:0006508">
    <property type="term" value="P:proteolysis"/>
    <property type="evidence" value="ECO:0007669"/>
    <property type="project" value="UniProtKB-KW"/>
</dbReference>
<evidence type="ECO:0000256" key="2">
    <source>
        <dbReference type="ARBA" id="ARBA00022670"/>
    </source>
</evidence>
<feature type="signal peptide" evidence="6">
    <location>
        <begin position="1"/>
        <end position="25"/>
    </location>
</feature>
<organism evidence="8">
    <name type="scientific">uncultured Rubrobacteraceae bacterium</name>
    <dbReference type="NCBI Taxonomy" id="349277"/>
    <lineage>
        <taxon>Bacteria</taxon>
        <taxon>Bacillati</taxon>
        <taxon>Actinomycetota</taxon>
        <taxon>Rubrobacteria</taxon>
        <taxon>Rubrobacterales</taxon>
        <taxon>Rubrobacteraceae</taxon>
        <taxon>environmental samples</taxon>
    </lineage>
</organism>
<reference evidence="8" key="1">
    <citation type="submission" date="2020-02" db="EMBL/GenBank/DDBJ databases">
        <authorList>
            <person name="Meier V. D."/>
        </authorList>
    </citation>
    <scope>NUCLEOTIDE SEQUENCE</scope>
    <source>
        <strain evidence="8">AVDCRST_MAG82</strain>
    </source>
</reference>
<evidence type="ECO:0000256" key="3">
    <source>
        <dbReference type="ARBA" id="ARBA00022729"/>
    </source>
</evidence>